<keyword evidence="3" id="KW-0597">Phosphoprotein</keyword>
<dbReference type="OrthoDB" id="9815750at2"/>
<evidence type="ECO:0000256" key="9">
    <source>
        <dbReference type="SAM" id="Phobius"/>
    </source>
</evidence>
<gene>
    <name evidence="11" type="ORF">E0Y62_03045</name>
</gene>
<dbReference type="PANTHER" id="PTHR43065:SF10">
    <property type="entry name" value="PEROXIDE STRESS-ACTIVATED HISTIDINE KINASE MAK3"/>
    <property type="match status" value="1"/>
</dbReference>
<dbReference type="InterPro" id="IPR036097">
    <property type="entry name" value="HisK_dim/P_sf"/>
</dbReference>
<keyword evidence="9" id="KW-1133">Transmembrane helix</keyword>
<dbReference type="STRING" id="1742358.GCA_001439605_01478"/>
<keyword evidence="7" id="KW-0067">ATP-binding</keyword>
<feature type="transmembrane region" description="Helical" evidence="9">
    <location>
        <begin position="84"/>
        <end position="102"/>
    </location>
</feature>
<evidence type="ECO:0000259" key="10">
    <source>
        <dbReference type="PROSITE" id="PS50109"/>
    </source>
</evidence>
<dbReference type="EMBL" id="SJTH01000003">
    <property type="protein sequence ID" value="TCJ05667.1"/>
    <property type="molecule type" value="Genomic_DNA"/>
</dbReference>
<dbReference type="InterPro" id="IPR004358">
    <property type="entry name" value="Sig_transdc_His_kin-like_C"/>
</dbReference>
<keyword evidence="12" id="KW-1185">Reference proteome</keyword>
<dbReference type="PRINTS" id="PR00344">
    <property type="entry name" value="BCTRLSENSOR"/>
</dbReference>
<dbReference type="Gene3D" id="3.30.565.10">
    <property type="entry name" value="Histidine kinase-like ATPase, C-terminal domain"/>
    <property type="match status" value="1"/>
</dbReference>
<sequence>MKKENIHTWLLHEEKRALKIYLSIFYITLILYDFFYYYLYPRYILHSEPGLNSPFGFWTYMILFGLIPVACYLHIKGKYQVIKYIYIVVYMMLTSVSDIIQFSAEYGEYRSGNAAELILILFSPIFINKCFYWIVTIVSISRYLIVGLFIHSLVVVVPIALIIIFSVIAYIILNRFYSYIYALTSANEELRHKEKLAFIGQMATSIGHEIRNPLASLKGFTQLQKEKYVEDQKYFSIMEQEIERIDLIVNDLLLLGKPRSAQFEKSCMKEIILYVKSITKQLAAEKNISLSIEMDDSIPLIECVENQIKQVFINLIKNGLDSMDNGGMFKILLKNELKNEVSISFIDQGCGINKAELDKLFIPFYTTKGDGTGLGLIVTKKIIEDHQGEIQIESELNKGTTVKVKLPIVQ</sequence>
<evidence type="ECO:0000256" key="8">
    <source>
        <dbReference type="ARBA" id="ARBA00023012"/>
    </source>
</evidence>
<evidence type="ECO:0000313" key="12">
    <source>
        <dbReference type="Proteomes" id="UP000293846"/>
    </source>
</evidence>
<evidence type="ECO:0000256" key="3">
    <source>
        <dbReference type="ARBA" id="ARBA00022553"/>
    </source>
</evidence>
<feature type="transmembrane region" description="Helical" evidence="9">
    <location>
        <begin position="114"/>
        <end position="135"/>
    </location>
</feature>
<feature type="transmembrane region" description="Helical" evidence="9">
    <location>
        <begin position="147"/>
        <end position="173"/>
    </location>
</feature>
<dbReference type="AlphaFoldDB" id="A0A4R1B5S0"/>
<organism evidence="11 12">
    <name type="scientific">Cytobacillus praedii</name>
    <dbReference type="NCBI Taxonomy" id="1742358"/>
    <lineage>
        <taxon>Bacteria</taxon>
        <taxon>Bacillati</taxon>
        <taxon>Bacillota</taxon>
        <taxon>Bacilli</taxon>
        <taxon>Bacillales</taxon>
        <taxon>Bacillaceae</taxon>
        <taxon>Cytobacillus</taxon>
    </lineage>
</organism>
<dbReference type="Gene3D" id="1.10.287.130">
    <property type="match status" value="1"/>
</dbReference>
<feature type="transmembrane region" description="Helical" evidence="9">
    <location>
        <begin position="55"/>
        <end position="75"/>
    </location>
</feature>
<keyword evidence="9" id="KW-0812">Transmembrane</keyword>
<dbReference type="InterPro" id="IPR048436">
    <property type="entry name" value="MASE12"/>
</dbReference>
<dbReference type="SUPFAM" id="SSF55874">
    <property type="entry name" value="ATPase domain of HSP90 chaperone/DNA topoisomerase II/histidine kinase"/>
    <property type="match status" value="1"/>
</dbReference>
<dbReference type="EC" id="2.7.13.3" evidence="2"/>
<dbReference type="PROSITE" id="PS50109">
    <property type="entry name" value="HIS_KIN"/>
    <property type="match status" value="1"/>
</dbReference>
<dbReference type="Pfam" id="PF02518">
    <property type="entry name" value="HATPase_c"/>
    <property type="match status" value="1"/>
</dbReference>
<dbReference type="GO" id="GO:0005524">
    <property type="term" value="F:ATP binding"/>
    <property type="evidence" value="ECO:0007669"/>
    <property type="project" value="UniProtKB-KW"/>
</dbReference>
<dbReference type="SMART" id="SM00387">
    <property type="entry name" value="HATPase_c"/>
    <property type="match status" value="1"/>
</dbReference>
<dbReference type="PANTHER" id="PTHR43065">
    <property type="entry name" value="SENSOR HISTIDINE KINASE"/>
    <property type="match status" value="1"/>
</dbReference>
<keyword evidence="5" id="KW-0547">Nucleotide-binding</keyword>
<feature type="transmembrane region" description="Helical" evidence="9">
    <location>
        <begin position="20"/>
        <end position="40"/>
    </location>
</feature>
<evidence type="ECO:0000313" key="11">
    <source>
        <dbReference type="EMBL" id="TCJ05667.1"/>
    </source>
</evidence>
<dbReference type="InterPro" id="IPR036890">
    <property type="entry name" value="HATPase_C_sf"/>
</dbReference>
<evidence type="ECO:0000256" key="6">
    <source>
        <dbReference type="ARBA" id="ARBA00022777"/>
    </source>
</evidence>
<dbReference type="RefSeq" id="WP_131235977.1">
    <property type="nucleotide sequence ID" value="NZ_CP183326.1"/>
</dbReference>
<keyword evidence="8" id="KW-0902">Two-component regulatory system</keyword>
<evidence type="ECO:0000256" key="2">
    <source>
        <dbReference type="ARBA" id="ARBA00012438"/>
    </source>
</evidence>
<proteinExistence type="predicted"/>
<keyword evidence="9" id="KW-0472">Membrane</keyword>
<dbReference type="InterPro" id="IPR003661">
    <property type="entry name" value="HisK_dim/P_dom"/>
</dbReference>
<dbReference type="SUPFAM" id="SSF47384">
    <property type="entry name" value="Homodimeric domain of signal transducing histidine kinase"/>
    <property type="match status" value="1"/>
</dbReference>
<protein>
    <recommendedName>
        <fullName evidence="2">histidine kinase</fullName>
        <ecNumber evidence="2">2.7.13.3</ecNumber>
    </recommendedName>
</protein>
<dbReference type="Proteomes" id="UP000293846">
    <property type="component" value="Unassembled WGS sequence"/>
</dbReference>
<feature type="domain" description="Histidine kinase" evidence="10">
    <location>
        <begin position="205"/>
        <end position="410"/>
    </location>
</feature>
<accession>A0A4R1B5S0</accession>
<dbReference type="GO" id="GO:0000155">
    <property type="term" value="F:phosphorelay sensor kinase activity"/>
    <property type="evidence" value="ECO:0007669"/>
    <property type="project" value="InterPro"/>
</dbReference>
<evidence type="ECO:0000256" key="4">
    <source>
        <dbReference type="ARBA" id="ARBA00022679"/>
    </source>
</evidence>
<comment type="catalytic activity">
    <reaction evidence="1">
        <text>ATP + protein L-histidine = ADP + protein N-phospho-L-histidine.</text>
        <dbReference type="EC" id="2.7.13.3"/>
    </reaction>
</comment>
<evidence type="ECO:0000256" key="7">
    <source>
        <dbReference type="ARBA" id="ARBA00022840"/>
    </source>
</evidence>
<comment type="caution">
    <text evidence="11">The sequence shown here is derived from an EMBL/GenBank/DDBJ whole genome shotgun (WGS) entry which is preliminary data.</text>
</comment>
<reference evidence="11 12" key="1">
    <citation type="submission" date="2019-03" db="EMBL/GenBank/DDBJ databases">
        <authorList>
            <person name="Jensen L."/>
            <person name="Storgaard J."/>
            <person name="Sulaj E."/>
            <person name="Schramm A."/>
            <person name="Marshall I.P.G."/>
        </authorList>
    </citation>
    <scope>NUCLEOTIDE SEQUENCE [LARGE SCALE GENOMIC DNA]</scope>
    <source>
        <strain evidence="11 12">2017H2G3</strain>
    </source>
</reference>
<dbReference type="SMART" id="SM00388">
    <property type="entry name" value="HisKA"/>
    <property type="match status" value="1"/>
</dbReference>
<dbReference type="CDD" id="cd00082">
    <property type="entry name" value="HisKA"/>
    <property type="match status" value="1"/>
</dbReference>
<dbReference type="Pfam" id="PF20971">
    <property type="entry name" value="MASE12"/>
    <property type="match status" value="1"/>
</dbReference>
<evidence type="ECO:0000256" key="1">
    <source>
        <dbReference type="ARBA" id="ARBA00000085"/>
    </source>
</evidence>
<name>A0A4R1B5S0_9BACI</name>
<keyword evidence="6 11" id="KW-0418">Kinase</keyword>
<dbReference type="InterPro" id="IPR003594">
    <property type="entry name" value="HATPase_dom"/>
</dbReference>
<dbReference type="InterPro" id="IPR005467">
    <property type="entry name" value="His_kinase_dom"/>
</dbReference>
<evidence type="ECO:0000256" key="5">
    <source>
        <dbReference type="ARBA" id="ARBA00022741"/>
    </source>
</evidence>
<dbReference type="Pfam" id="PF00512">
    <property type="entry name" value="HisKA"/>
    <property type="match status" value="1"/>
</dbReference>
<keyword evidence="4" id="KW-0808">Transferase</keyword>